<evidence type="ECO:0000313" key="4">
    <source>
        <dbReference type="Proteomes" id="UP001642405"/>
    </source>
</evidence>
<dbReference type="InterPro" id="IPR000073">
    <property type="entry name" value="AB_hydrolase_1"/>
</dbReference>
<reference evidence="3 4" key="1">
    <citation type="submission" date="2024-01" db="EMBL/GenBank/DDBJ databases">
        <authorList>
            <person name="Allen C."/>
            <person name="Tagirdzhanova G."/>
        </authorList>
    </citation>
    <scope>NUCLEOTIDE SEQUENCE [LARGE SCALE GENOMIC DNA]</scope>
</reference>
<comment type="caution">
    <text evidence="3">The sequence shown here is derived from an EMBL/GenBank/DDBJ whole genome shotgun (WGS) entry which is preliminary data.</text>
</comment>
<dbReference type="Proteomes" id="UP001642405">
    <property type="component" value="Unassembled WGS sequence"/>
</dbReference>
<dbReference type="InterPro" id="IPR029058">
    <property type="entry name" value="AB_hydrolase_fold"/>
</dbReference>
<keyword evidence="4" id="KW-1185">Reference proteome</keyword>
<evidence type="ECO:0000259" key="2">
    <source>
        <dbReference type="Pfam" id="PF00561"/>
    </source>
</evidence>
<accession>A0ABP0BYP4</accession>
<evidence type="ECO:0000256" key="1">
    <source>
        <dbReference type="SAM" id="Phobius"/>
    </source>
</evidence>
<gene>
    <name evidence="3" type="ORF">SCUCBS95973_005540</name>
</gene>
<protein>
    <recommendedName>
        <fullName evidence="2">AB hydrolase-1 domain-containing protein</fullName>
    </recommendedName>
</protein>
<dbReference type="PANTHER" id="PTHR43194">
    <property type="entry name" value="HYDROLASE ALPHA/BETA FOLD FAMILY"/>
    <property type="match status" value="1"/>
</dbReference>
<dbReference type="EMBL" id="CAWUHB010000030">
    <property type="protein sequence ID" value="CAK7224506.1"/>
    <property type="molecule type" value="Genomic_DNA"/>
</dbReference>
<dbReference type="PRINTS" id="PR00111">
    <property type="entry name" value="ABHYDROLASE"/>
</dbReference>
<feature type="domain" description="AB hydrolase-1" evidence="2">
    <location>
        <begin position="35"/>
        <end position="270"/>
    </location>
</feature>
<keyword evidence="1" id="KW-0472">Membrane</keyword>
<sequence>MPGKVPNAQGFVTVSAQPEIRMYYKIDGCLNGLKPVLLFANSLAATTQLWDDSVGVFQAEYTIVRYDMRFHGLSPLSSDPDVDYAKGHTMEDLADDVLKLLNHLGIQHLAAIVGLSIGAAMGLIFGAKHPDRVRRVVVVGTRATSNPESNAAHATRIQYGRKNGPRALGRQSIARWFDADFAAKYPERIAHAEKVYCQQSIEGYEASIAALKVLDLYPYAEDIGKRGDGARFVLVAGELDGTVPEESRALGRLMGSDVVVIPDSGHITNIQLPDEFHKAICSILAAK</sequence>
<dbReference type="SUPFAM" id="SSF53474">
    <property type="entry name" value="alpha/beta-Hydrolases"/>
    <property type="match status" value="1"/>
</dbReference>
<dbReference type="PANTHER" id="PTHR43194:SF2">
    <property type="entry name" value="PEROXISOMAL MEMBRANE PROTEIN LPX1"/>
    <property type="match status" value="1"/>
</dbReference>
<dbReference type="Gene3D" id="3.40.50.1820">
    <property type="entry name" value="alpha/beta hydrolase"/>
    <property type="match status" value="1"/>
</dbReference>
<name>A0ABP0BYP4_9PEZI</name>
<proteinExistence type="predicted"/>
<feature type="transmembrane region" description="Helical" evidence="1">
    <location>
        <begin position="106"/>
        <end position="125"/>
    </location>
</feature>
<dbReference type="Pfam" id="PF00561">
    <property type="entry name" value="Abhydrolase_1"/>
    <property type="match status" value="1"/>
</dbReference>
<keyword evidence="1" id="KW-1133">Transmembrane helix</keyword>
<evidence type="ECO:0000313" key="3">
    <source>
        <dbReference type="EMBL" id="CAK7224506.1"/>
    </source>
</evidence>
<keyword evidence="1" id="KW-0812">Transmembrane</keyword>
<organism evidence="3 4">
    <name type="scientific">Sporothrix curviconia</name>
    <dbReference type="NCBI Taxonomy" id="1260050"/>
    <lineage>
        <taxon>Eukaryota</taxon>
        <taxon>Fungi</taxon>
        <taxon>Dikarya</taxon>
        <taxon>Ascomycota</taxon>
        <taxon>Pezizomycotina</taxon>
        <taxon>Sordariomycetes</taxon>
        <taxon>Sordariomycetidae</taxon>
        <taxon>Ophiostomatales</taxon>
        <taxon>Ophiostomataceae</taxon>
        <taxon>Sporothrix</taxon>
    </lineage>
</organism>
<dbReference type="InterPro" id="IPR050228">
    <property type="entry name" value="Carboxylesterase_BioH"/>
</dbReference>